<evidence type="ECO:0000256" key="3">
    <source>
        <dbReference type="ARBA" id="ARBA00023065"/>
    </source>
</evidence>
<dbReference type="SUPFAM" id="SSF103486">
    <property type="entry name" value="V-type ATP synthase subunit C"/>
    <property type="match status" value="1"/>
</dbReference>
<sequence>MDASLFTQINTSISVRESSFIRQEQYQQILQAKDNEALALIIMGTPYHLDELALEDLNAIERALMKHLCQEYAWAFENSPRSQIVEAYSLKYTYHNLKVLLKGKASQKNLENLLIPIGGHSYSQLEHLVATMTAEHCSDFMQGEVLETWQEYLDYQDLRVLEIGMDMAYFRHLYLLANEVAEPVLQQLVGLFIDFYNLITVERAYKQGKPRSFMHQLLSDQGSLEATELIDLVKTGQVADWFATINPCPYDLDLRSYEEKMRQGLLTVSELEYLADLLQWKVLEQAKYQVDGALPLIRYLQGKEFEVKNLRLLLTAHANHLPTELVKERMRPIYG</sequence>
<dbReference type="PANTHER" id="PTHR38682">
    <property type="entry name" value="V-TYPE ATP SYNTHASE SUBUNIT C"/>
    <property type="match status" value="1"/>
</dbReference>
<evidence type="ECO:0000256" key="1">
    <source>
        <dbReference type="ARBA" id="ARBA00006709"/>
    </source>
</evidence>
<keyword evidence="3" id="KW-0406">Ion transport</keyword>
<dbReference type="Gene3D" id="1.20.1690.10">
    <property type="entry name" value="V-type ATP synthase subunit C domain"/>
    <property type="match status" value="2"/>
</dbReference>
<keyword evidence="5" id="KW-1185">Reference proteome</keyword>
<dbReference type="RefSeq" id="WP_018371747.1">
    <property type="nucleotide sequence ID" value="NZ_UHFR01000005.1"/>
</dbReference>
<dbReference type="InterPro" id="IPR035067">
    <property type="entry name" value="V-type_ATPase_csu/dsu"/>
</dbReference>
<dbReference type="EMBL" id="UHFR01000005">
    <property type="protein sequence ID" value="SUN76058.1"/>
    <property type="molecule type" value="Genomic_DNA"/>
</dbReference>
<name>A0A380KWD9_9STRE</name>
<dbReference type="STRING" id="1123307.GCA_000380065_01049"/>
<reference evidence="4" key="1">
    <citation type="submission" date="2018-06" db="EMBL/GenBank/DDBJ databases">
        <authorList>
            <consortium name="Pathogen Informatics"/>
            <person name="Doyle S."/>
        </authorList>
    </citation>
    <scope>NUCLEOTIDE SEQUENCE [LARGE SCALE GENOMIC DNA]</scope>
    <source>
        <strain evidence="4">NCTC13765</strain>
    </source>
</reference>
<dbReference type="PANTHER" id="PTHR38682:SF1">
    <property type="entry name" value="V-TYPE ATP SYNTHASE SUBUNIT C"/>
    <property type="match status" value="1"/>
</dbReference>
<evidence type="ECO:0000256" key="2">
    <source>
        <dbReference type="ARBA" id="ARBA00022448"/>
    </source>
</evidence>
<gene>
    <name evidence="4" type="primary">ntpC</name>
    <name evidence="4" type="ORF">NCTC13765_00504</name>
</gene>
<keyword evidence="2" id="KW-0813">Transport</keyword>
<organism evidence="4 5">
    <name type="scientific">Streptococcus massiliensis</name>
    <dbReference type="NCBI Taxonomy" id="313439"/>
    <lineage>
        <taxon>Bacteria</taxon>
        <taxon>Bacillati</taxon>
        <taxon>Bacillota</taxon>
        <taxon>Bacilli</taxon>
        <taxon>Lactobacillales</taxon>
        <taxon>Streptococcaceae</taxon>
        <taxon>Streptococcus</taxon>
    </lineage>
</organism>
<evidence type="ECO:0000313" key="5">
    <source>
        <dbReference type="Proteomes" id="UP000254634"/>
    </source>
</evidence>
<dbReference type="InterPro" id="IPR002843">
    <property type="entry name" value="ATPase_V0-cplx_csu/dsu"/>
</dbReference>
<dbReference type="Gene3D" id="1.10.132.50">
    <property type="entry name" value="ATP synthase (C/AC39) subunit, domain 3"/>
    <property type="match status" value="1"/>
</dbReference>
<proteinExistence type="inferred from homology"/>
<dbReference type="Pfam" id="PF01992">
    <property type="entry name" value="vATP-synt_AC39"/>
    <property type="match status" value="1"/>
</dbReference>
<dbReference type="Proteomes" id="UP000254634">
    <property type="component" value="Unassembled WGS sequence"/>
</dbReference>
<evidence type="ECO:0000313" key="4">
    <source>
        <dbReference type="EMBL" id="SUN76058.1"/>
    </source>
</evidence>
<dbReference type="InterPro" id="IPR050873">
    <property type="entry name" value="V-ATPase_V0D/AC39_subunit"/>
</dbReference>
<dbReference type="InterPro" id="IPR044911">
    <property type="entry name" value="V-type_ATPase_csu/dsu_dom_3"/>
</dbReference>
<protein>
    <submittedName>
        <fullName evidence="4">ATP synthase (C/AC39) subunit</fullName>
    </submittedName>
</protein>
<accession>A0A380KWD9</accession>
<dbReference type="OrthoDB" id="1653at2"/>
<dbReference type="InterPro" id="IPR036079">
    <property type="entry name" value="ATPase_csu/dsu_sf"/>
</dbReference>
<dbReference type="GO" id="GO:0046961">
    <property type="term" value="F:proton-transporting ATPase activity, rotational mechanism"/>
    <property type="evidence" value="ECO:0007669"/>
    <property type="project" value="InterPro"/>
</dbReference>
<dbReference type="AlphaFoldDB" id="A0A380KWD9"/>
<comment type="similarity">
    <text evidence="1">Belongs to the V-ATPase V0D/AC39 subunit family.</text>
</comment>